<sequence>MFMGEYRHNIDAKGRMIIPARFRDELGNRFVVTRGLDGCLRTYTMAQWDAVFEQLKRLPSTKRETRMYIHMLTSKASECELDSQGRILLPAALITESGIEKECVVVGVADHVEIWAKERWDNYYDEASASFEDVAEQLTEFLV</sequence>
<evidence type="ECO:0000259" key="8">
    <source>
        <dbReference type="PROSITE" id="PS51740"/>
    </source>
</evidence>
<organism evidence="9 10">
    <name type="scientific">Holdemania filiformis</name>
    <dbReference type="NCBI Taxonomy" id="61171"/>
    <lineage>
        <taxon>Bacteria</taxon>
        <taxon>Bacillati</taxon>
        <taxon>Bacillota</taxon>
        <taxon>Erysipelotrichia</taxon>
        <taxon>Erysipelotrichales</taxon>
        <taxon>Erysipelotrichaceae</taxon>
        <taxon>Holdemania</taxon>
    </lineage>
</organism>
<feature type="domain" description="SpoVT-AbrB" evidence="8">
    <location>
        <begin position="76"/>
        <end position="119"/>
    </location>
</feature>
<dbReference type="EMBL" id="QRUP01000002">
    <property type="protein sequence ID" value="RGR76231.1"/>
    <property type="molecule type" value="Genomic_DNA"/>
</dbReference>
<dbReference type="InterPro" id="IPR035644">
    <property type="entry name" value="MraZ_C"/>
</dbReference>
<comment type="subcellular location">
    <subcellularLocation>
        <location evidence="7">Cytoplasm</location>
        <location evidence="7">Nucleoid</location>
    </subcellularLocation>
</comment>
<evidence type="ECO:0000256" key="4">
    <source>
        <dbReference type="ARBA" id="ARBA00023015"/>
    </source>
</evidence>
<evidence type="ECO:0000313" key="10">
    <source>
        <dbReference type="Proteomes" id="UP000284178"/>
    </source>
</evidence>
<accession>A0A412G5N4</accession>
<comment type="similarity">
    <text evidence="7">Belongs to the MraZ family.</text>
</comment>
<dbReference type="Proteomes" id="UP000284178">
    <property type="component" value="Unassembled WGS sequence"/>
</dbReference>
<dbReference type="InterPro" id="IPR020603">
    <property type="entry name" value="MraZ_dom"/>
</dbReference>
<keyword evidence="2 7" id="KW-0963">Cytoplasm</keyword>
<dbReference type="GO" id="GO:0000976">
    <property type="term" value="F:transcription cis-regulatory region binding"/>
    <property type="evidence" value="ECO:0007669"/>
    <property type="project" value="TreeGrafter"/>
</dbReference>
<feature type="domain" description="SpoVT-AbrB" evidence="8">
    <location>
        <begin position="5"/>
        <end position="47"/>
    </location>
</feature>
<dbReference type="FunFam" id="3.40.1550.20:FF:000002">
    <property type="entry name" value="Transcriptional regulator MraZ"/>
    <property type="match status" value="1"/>
</dbReference>
<dbReference type="AlphaFoldDB" id="A0A412G5N4"/>
<dbReference type="PANTHER" id="PTHR34701:SF1">
    <property type="entry name" value="TRANSCRIPTIONAL REGULATOR MRAZ"/>
    <property type="match status" value="1"/>
</dbReference>
<keyword evidence="6 7" id="KW-0804">Transcription</keyword>
<dbReference type="PROSITE" id="PS51740">
    <property type="entry name" value="SPOVT_ABRB"/>
    <property type="match status" value="2"/>
</dbReference>
<dbReference type="NCBIfam" id="TIGR00242">
    <property type="entry name" value="division/cell wall cluster transcriptional repressor MraZ"/>
    <property type="match status" value="1"/>
</dbReference>
<comment type="caution">
    <text evidence="9">The sequence shown here is derived from an EMBL/GenBank/DDBJ whole genome shotgun (WGS) entry which is preliminary data.</text>
</comment>
<reference evidence="9 10" key="1">
    <citation type="submission" date="2018-08" db="EMBL/GenBank/DDBJ databases">
        <title>A genome reference for cultivated species of the human gut microbiota.</title>
        <authorList>
            <person name="Zou Y."/>
            <person name="Xue W."/>
            <person name="Luo G."/>
        </authorList>
    </citation>
    <scope>NUCLEOTIDE SEQUENCE [LARGE SCALE GENOMIC DNA]</scope>
    <source>
        <strain evidence="9 10">AF24-29</strain>
    </source>
</reference>
<dbReference type="GO" id="GO:0005737">
    <property type="term" value="C:cytoplasm"/>
    <property type="evidence" value="ECO:0007669"/>
    <property type="project" value="UniProtKB-UniRule"/>
</dbReference>
<gene>
    <name evidence="7" type="primary">mraZ</name>
    <name evidence="9" type="ORF">DWY25_02435</name>
</gene>
<keyword evidence="5 7" id="KW-0238">DNA-binding</keyword>
<dbReference type="SUPFAM" id="SSF89447">
    <property type="entry name" value="AbrB/MazE/MraZ-like"/>
    <property type="match status" value="1"/>
</dbReference>
<dbReference type="GO" id="GO:0009295">
    <property type="term" value="C:nucleoid"/>
    <property type="evidence" value="ECO:0007669"/>
    <property type="project" value="UniProtKB-SubCell"/>
</dbReference>
<comment type="subunit">
    <text evidence="7">Forms oligomers.</text>
</comment>
<keyword evidence="4 7" id="KW-0805">Transcription regulation</keyword>
<dbReference type="InterPro" id="IPR037914">
    <property type="entry name" value="SpoVT-AbrB_sf"/>
</dbReference>
<dbReference type="GO" id="GO:0003700">
    <property type="term" value="F:DNA-binding transcription factor activity"/>
    <property type="evidence" value="ECO:0007669"/>
    <property type="project" value="UniProtKB-UniRule"/>
</dbReference>
<dbReference type="GeneID" id="83014267"/>
<dbReference type="Pfam" id="PF02381">
    <property type="entry name" value="MraZ"/>
    <property type="match status" value="2"/>
</dbReference>
<dbReference type="InterPro" id="IPR003444">
    <property type="entry name" value="MraZ"/>
</dbReference>
<dbReference type="RefSeq" id="WP_006058887.1">
    <property type="nucleotide sequence ID" value="NZ_CABJCV010000002.1"/>
</dbReference>
<keyword evidence="10" id="KW-1185">Reference proteome</keyword>
<dbReference type="PANTHER" id="PTHR34701">
    <property type="entry name" value="TRANSCRIPTIONAL REGULATOR MRAZ"/>
    <property type="match status" value="1"/>
</dbReference>
<proteinExistence type="inferred from homology"/>
<dbReference type="InterPro" id="IPR038619">
    <property type="entry name" value="MraZ_sf"/>
</dbReference>
<protein>
    <recommendedName>
        <fullName evidence="1 7">Transcriptional regulator MraZ</fullName>
    </recommendedName>
</protein>
<evidence type="ECO:0000313" key="9">
    <source>
        <dbReference type="EMBL" id="RGR76231.1"/>
    </source>
</evidence>
<evidence type="ECO:0000256" key="3">
    <source>
        <dbReference type="ARBA" id="ARBA00022737"/>
    </source>
</evidence>
<dbReference type="HAMAP" id="MF_01008">
    <property type="entry name" value="MraZ"/>
    <property type="match status" value="1"/>
</dbReference>
<evidence type="ECO:0000256" key="5">
    <source>
        <dbReference type="ARBA" id="ARBA00023125"/>
    </source>
</evidence>
<evidence type="ECO:0000256" key="7">
    <source>
        <dbReference type="HAMAP-Rule" id="MF_01008"/>
    </source>
</evidence>
<evidence type="ECO:0000256" key="1">
    <source>
        <dbReference type="ARBA" id="ARBA00013860"/>
    </source>
</evidence>
<evidence type="ECO:0000256" key="2">
    <source>
        <dbReference type="ARBA" id="ARBA00022490"/>
    </source>
</evidence>
<keyword evidence="3" id="KW-0677">Repeat</keyword>
<dbReference type="CDD" id="cd16321">
    <property type="entry name" value="MraZ_C"/>
    <property type="match status" value="1"/>
</dbReference>
<dbReference type="InterPro" id="IPR035642">
    <property type="entry name" value="MraZ_N"/>
</dbReference>
<dbReference type="CDD" id="cd16320">
    <property type="entry name" value="MraZ_N"/>
    <property type="match status" value="1"/>
</dbReference>
<evidence type="ECO:0000256" key="6">
    <source>
        <dbReference type="ARBA" id="ARBA00023163"/>
    </source>
</evidence>
<dbReference type="InterPro" id="IPR007159">
    <property type="entry name" value="SpoVT-AbrB_dom"/>
</dbReference>
<dbReference type="GO" id="GO:2000143">
    <property type="term" value="P:negative regulation of DNA-templated transcription initiation"/>
    <property type="evidence" value="ECO:0007669"/>
    <property type="project" value="TreeGrafter"/>
</dbReference>
<name>A0A412G5N4_9FIRM</name>
<dbReference type="Gene3D" id="3.40.1550.20">
    <property type="entry name" value="Transcriptional regulator MraZ domain"/>
    <property type="match status" value="1"/>
</dbReference>